<evidence type="ECO:0000256" key="5">
    <source>
        <dbReference type="ARBA" id="ARBA00022763"/>
    </source>
</evidence>
<comment type="similarity">
    <text evidence="2 9">Belongs to the RecN family.</text>
</comment>
<feature type="domain" description="RecF/RecN/SMC N-terminal" evidence="10">
    <location>
        <begin position="2"/>
        <end position="506"/>
    </location>
</feature>
<evidence type="ECO:0000313" key="12">
    <source>
        <dbReference type="Proteomes" id="UP000653127"/>
    </source>
</evidence>
<dbReference type="GO" id="GO:0005524">
    <property type="term" value="F:ATP binding"/>
    <property type="evidence" value="ECO:0007669"/>
    <property type="project" value="UniProtKB-KW"/>
</dbReference>
<dbReference type="Pfam" id="PF02463">
    <property type="entry name" value="SMC_N"/>
    <property type="match status" value="1"/>
</dbReference>
<keyword evidence="6" id="KW-0067">ATP-binding</keyword>
<dbReference type="FunFam" id="3.40.50.300:FF:000319">
    <property type="entry name" value="DNA repair protein RecN"/>
    <property type="match status" value="1"/>
</dbReference>
<comment type="function">
    <text evidence="1 9">May be involved in recombinational repair of damaged DNA.</text>
</comment>
<name>A0A926DWP5_9FIRM</name>
<dbReference type="AlphaFoldDB" id="A0A926DWP5"/>
<dbReference type="InterPro" id="IPR027417">
    <property type="entry name" value="P-loop_NTPase"/>
</dbReference>
<dbReference type="GO" id="GO:0009432">
    <property type="term" value="P:SOS response"/>
    <property type="evidence" value="ECO:0007669"/>
    <property type="project" value="TreeGrafter"/>
</dbReference>
<dbReference type="Gene3D" id="3.40.50.300">
    <property type="entry name" value="P-loop containing nucleotide triphosphate hydrolases"/>
    <property type="match status" value="2"/>
</dbReference>
<dbReference type="InterPro" id="IPR003395">
    <property type="entry name" value="RecF/RecN/SMC_N"/>
</dbReference>
<keyword evidence="12" id="KW-1185">Reference proteome</keyword>
<protein>
    <recommendedName>
        <fullName evidence="3 9">DNA repair protein RecN</fullName>
    </recommendedName>
    <alternativeName>
        <fullName evidence="8 9">Recombination protein N</fullName>
    </alternativeName>
</protein>
<organism evidence="11 12">
    <name type="scientific">Ligaoa zhengdingensis</name>
    <dbReference type="NCBI Taxonomy" id="2763658"/>
    <lineage>
        <taxon>Bacteria</taxon>
        <taxon>Bacillati</taxon>
        <taxon>Bacillota</taxon>
        <taxon>Clostridia</taxon>
        <taxon>Eubacteriales</taxon>
        <taxon>Oscillospiraceae</taxon>
        <taxon>Ligaoa</taxon>
    </lineage>
</organism>
<evidence type="ECO:0000256" key="8">
    <source>
        <dbReference type="ARBA" id="ARBA00033408"/>
    </source>
</evidence>
<evidence type="ECO:0000256" key="3">
    <source>
        <dbReference type="ARBA" id="ARBA00021315"/>
    </source>
</evidence>
<dbReference type="InterPro" id="IPR004604">
    <property type="entry name" value="DNA_recomb/repair_RecN"/>
</dbReference>
<dbReference type="CDD" id="cd03241">
    <property type="entry name" value="ABC_RecN"/>
    <property type="match status" value="2"/>
</dbReference>
<dbReference type="SUPFAM" id="SSF52540">
    <property type="entry name" value="P-loop containing nucleoside triphosphate hydrolases"/>
    <property type="match status" value="1"/>
</dbReference>
<accession>A0A926DWP5</accession>
<proteinExistence type="inferred from homology"/>
<evidence type="ECO:0000256" key="7">
    <source>
        <dbReference type="ARBA" id="ARBA00023204"/>
    </source>
</evidence>
<evidence type="ECO:0000313" key="11">
    <source>
        <dbReference type="EMBL" id="MBC8545471.1"/>
    </source>
</evidence>
<evidence type="ECO:0000256" key="2">
    <source>
        <dbReference type="ARBA" id="ARBA00009441"/>
    </source>
</evidence>
<dbReference type="GO" id="GO:0043590">
    <property type="term" value="C:bacterial nucleoid"/>
    <property type="evidence" value="ECO:0007669"/>
    <property type="project" value="TreeGrafter"/>
</dbReference>
<evidence type="ECO:0000256" key="6">
    <source>
        <dbReference type="ARBA" id="ARBA00022840"/>
    </source>
</evidence>
<dbReference type="RefSeq" id="WP_249281624.1">
    <property type="nucleotide sequence ID" value="NZ_JACRST010000001.1"/>
</dbReference>
<dbReference type="PANTHER" id="PTHR11059">
    <property type="entry name" value="DNA REPAIR PROTEIN RECN"/>
    <property type="match status" value="1"/>
</dbReference>
<gene>
    <name evidence="11" type="primary">recN</name>
    <name evidence="11" type="ORF">H8711_00775</name>
</gene>
<dbReference type="PANTHER" id="PTHR11059:SF0">
    <property type="entry name" value="DNA REPAIR PROTEIN RECN"/>
    <property type="match status" value="1"/>
</dbReference>
<dbReference type="EMBL" id="JACRST010000001">
    <property type="protein sequence ID" value="MBC8545471.1"/>
    <property type="molecule type" value="Genomic_DNA"/>
</dbReference>
<evidence type="ECO:0000259" key="10">
    <source>
        <dbReference type="Pfam" id="PF02463"/>
    </source>
</evidence>
<reference evidence="11" key="1">
    <citation type="submission" date="2020-08" db="EMBL/GenBank/DDBJ databases">
        <title>Genome public.</title>
        <authorList>
            <person name="Liu C."/>
            <person name="Sun Q."/>
        </authorList>
    </citation>
    <scope>NUCLEOTIDE SEQUENCE</scope>
    <source>
        <strain evidence="11">NSJ-31</strain>
    </source>
</reference>
<dbReference type="Proteomes" id="UP000653127">
    <property type="component" value="Unassembled WGS sequence"/>
</dbReference>
<evidence type="ECO:0000256" key="9">
    <source>
        <dbReference type="PIRNR" id="PIRNR003128"/>
    </source>
</evidence>
<keyword evidence="5 9" id="KW-0227">DNA damage</keyword>
<dbReference type="GO" id="GO:0006281">
    <property type="term" value="P:DNA repair"/>
    <property type="evidence" value="ECO:0007669"/>
    <property type="project" value="UniProtKB-KW"/>
</dbReference>
<comment type="caution">
    <text evidence="11">The sequence shown here is derived from an EMBL/GenBank/DDBJ whole genome shotgun (WGS) entry which is preliminary data.</text>
</comment>
<dbReference type="GO" id="GO:0006310">
    <property type="term" value="P:DNA recombination"/>
    <property type="evidence" value="ECO:0007669"/>
    <property type="project" value="InterPro"/>
</dbReference>
<dbReference type="FunFam" id="3.40.50.300:FF:000356">
    <property type="entry name" value="DNA repair protein RecN"/>
    <property type="match status" value="1"/>
</dbReference>
<sequence length="560" mass="61819">MLTQLYIQNIAVIERASIDFGEGFHVFTGETGAGKSILIGAIGAVLGFRVSRDLIRTGAEKAMVTALFERLSDETCSALSALGYEPEEDGTLLLSREFSAEGKSSCKIGGRPATVSILREVADTLINIHGQHDNQALISPERHIRFIDSYAGDGELLAQYRQEYAKLCSIKQELEKLNMDEVEKAYRIDLLTYQIDEISSANLKAGEEEELLEQKKQISNSAKIIEAVGQADLAFSGDDENEGLVAMLDSARDALSTAGRYYADLEGMASRVDEMYYELREYASDLRRCASEMDFNEGDLDAIEARLDTIYKLKRKYGASVEAVLDYLGKSTQELQSINRSEEMQAKLEAQLAQTAYSAQKLAEALSEKRREAAKRLTEAVGEELRFLDMPFVRLEVKSEIGALSADGIDDMEFLISTNPGEPLKSLSKIASGGELSRVMLSLKNVLADRDRVGTLIFDEVDTGVSGRAAQKVGLKLKQASHGRQIICVTHLAQVAAYADRHYLIEKSVRDGRTFTDVRPLDRSGRVSEIARIIGGNEVTDTILSSADEMLRFAERQVDK</sequence>
<keyword evidence="7 9" id="KW-0234">DNA repair</keyword>
<keyword evidence="4" id="KW-0547">Nucleotide-binding</keyword>
<evidence type="ECO:0000256" key="1">
    <source>
        <dbReference type="ARBA" id="ARBA00003618"/>
    </source>
</evidence>
<dbReference type="PIRSF" id="PIRSF003128">
    <property type="entry name" value="RecN"/>
    <property type="match status" value="1"/>
</dbReference>
<evidence type="ECO:0000256" key="4">
    <source>
        <dbReference type="ARBA" id="ARBA00022741"/>
    </source>
</evidence>
<dbReference type="NCBIfam" id="TIGR00634">
    <property type="entry name" value="recN"/>
    <property type="match status" value="1"/>
</dbReference>